<dbReference type="RefSeq" id="WP_322607757.1">
    <property type="nucleotide sequence ID" value="NZ_JARVCO010000007.1"/>
</dbReference>
<gene>
    <name evidence="1" type="ORF">P9H32_04895</name>
</gene>
<protein>
    <submittedName>
        <fullName evidence="1">Uncharacterized protein</fullName>
    </submittedName>
</protein>
<evidence type="ECO:0000313" key="1">
    <source>
        <dbReference type="EMBL" id="MDZ8117957.1"/>
    </source>
</evidence>
<dbReference type="EMBL" id="JARVCO010000007">
    <property type="protein sequence ID" value="MDZ8117957.1"/>
    <property type="molecule type" value="Genomic_DNA"/>
</dbReference>
<comment type="caution">
    <text evidence="1">The sequence shown here is derived from an EMBL/GenBank/DDBJ whole genome shotgun (WGS) entry which is preliminary data.</text>
</comment>
<keyword evidence="2" id="KW-1185">Reference proteome</keyword>
<dbReference type="Proteomes" id="UP001290861">
    <property type="component" value="Unassembled WGS sequence"/>
</dbReference>
<name>A0ABU5MUS0_9BACT</name>
<evidence type="ECO:0000313" key="2">
    <source>
        <dbReference type="Proteomes" id="UP001290861"/>
    </source>
</evidence>
<reference evidence="1 2" key="1">
    <citation type="journal article" date="2024" name="Appl. Environ. Microbiol.">
        <title>Pontiella agarivorans sp. nov., a novel marine anaerobic bacterium capable of degrading macroalgal polysaccharides and fixing nitrogen.</title>
        <authorList>
            <person name="Liu N."/>
            <person name="Kivenson V."/>
            <person name="Peng X."/>
            <person name="Cui Z."/>
            <person name="Lankiewicz T.S."/>
            <person name="Gosselin K.M."/>
            <person name="English C.J."/>
            <person name="Blair E.M."/>
            <person name="O'Malley M.A."/>
            <person name="Valentine D.L."/>
        </authorList>
    </citation>
    <scope>NUCLEOTIDE SEQUENCE [LARGE SCALE GENOMIC DNA]</scope>
    <source>
        <strain evidence="1 2">NLcol2</strain>
    </source>
</reference>
<sequence length="225" mass="25606">MRSSAFQTLDVQDAWAAHLQEVFQTLEIPKDPLADHVAASVAVYCRQYHPQGVQRADLVLLIARAFSAVNQRAVAERAIGSLNPHRRHVDRWLEILSELDHFPQLLPYFSLGVIRPADWAGAQLDRMWTLDFSILHLSEAEKHEMMLYRTIRAIVDHMYVFWDATSGEGVLGLKGLDSFNVEEGVRSKQTLTQRADLLDYIADLFGRQNVSRKWSAVPSLLNLDL</sequence>
<proteinExistence type="predicted"/>
<accession>A0ABU5MUS0</accession>
<organism evidence="1 2">
    <name type="scientific">Pontiella agarivorans</name>
    <dbReference type="NCBI Taxonomy" id="3038953"/>
    <lineage>
        <taxon>Bacteria</taxon>
        <taxon>Pseudomonadati</taxon>
        <taxon>Kiritimatiellota</taxon>
        <taxon>Kiritimatiellia</taxon>
        <taxon>Kiritimatiellales</taxon>
        <taxon>Pontiellaceae</taxon>
        <taxon>Pontiella</taxon>
    </lineage>
</organism>